<feature type="chain" id="PRO_5012200153" description="Ig-like domain-containing protein" evidence="4">
    <location>
        <begin position="35"/>
        <end position="1152"/>
    </location>
</feature>
<name>A0A290Q630_9BACT</name>
<dbReference type="InterPro" id="IPR050958">
    <property type="entry name" value="Cell_Adh-Cytoskel_Orgn"/>
</dbReference>
<dbReference type="PANTHER" id="PTHR45080">
    <property type="entry name" value="CONTACTIN 5"/>
    <property type="match status" value="1"/>
</dbReference>
<dbReference type="InterPro" id="IPR013098">
    <property type="entry name" value="Ig_I-set"/>
</dbReference>
<dbReference type="Pfam" id="PF13927">
    <property type="entry name" value="Ig_3"/>
    <property type="match status" value="2"/>
</dbReference>
<dbReference type="InterPro" id="IPR012334">
    <property type="entry name" value="Pectin_lyas_fold"/>
</dbReference>
<dbReference type="GO" id="GO:0050808">
    <property type="term" value="P:synapse organization"/>
    <property type="evidence" value="ECO:0007669"/>
    <property type="project" value="TreeGrafter"/>
</dbReference>
<organism evidence="6 7">
    <name type="scientific">Nibricoccus aquaticus</name>
    <dbReference type="NCBI Taxonomy" id="2576891"/>
    <lineage>
        <taxon>Bacteria</taxon>
        <taxon>Pseudomonadati</taxon>
        <taxon>Verrucomicrobiota</taxon>
        <taxon>Opitutia</taxon>
        <taxon>Opitutales</taxon>
        <taxon>Opitutaceae</taxon>
        <taxon>Nibricoccus</taxon>
    </lineage>
</organism>
<reference evidence="6 7" key="1">
    <citation type="submission" date="2017-09" db="EMBL/GenBank/DDBJ databases">
        <title>Complete genome sequence of Verrucomicrobial strain HZ-65, isolated from freshwater.</title>
        <authorList>
            <person name="Choi A."/>
        </authorList>
    </citation>
    <scope>NUCLEOTIDE SEQUENCE [LARGE SCALE GENOMIC DNA]</scope>
    <source>
        <strain evidence="6 7">HZ-65</strain>
    </source>
</reference>
<dbReference type="SUPFAM" id="SSF51126">
    <property type="entry name" value="Pectin lyase-like"/>
    <property type="match status" value="1"/>
</dbReference>
<evidence type="ECO:0000256" key="4">
    <source>
        <dbReference type="SAM" id="SignalP"/>
    </source>
</evidence>
<dbReference type="SUPFAM" id="SSF48726">
    <property type="entry name" value="Immunoglobulin"/>
    <property type="match status" value="3"/>
</dbReference>
<dbReference type="SMART" id="SM00408">
    <property type="entry name" value="IGc2"/>
    <property type="match status" value="2"/>
</dbReference>
<dbReference type="OrthoDB" id="194339at2"/>
<dbReference type="PANTHER" id="PTHR45080:SF8">
    <property type="entry name" value="IG-LIKE DOMAIN-CONTAINING PROTEIN"/>
    <property type="match status" value="1"/>
</dbReference>
<evidence type="ECO:0000313" key="7">
    <source>
        <dbReference type="Proteomes" id="UP000217265"/>
    </source>
</evidence>
<evidence type="ECO:0000256" key="3">
    <source>
        <dbReference type="SAM" id="MobiDB-lite"/>
    </source>
</evidence>
<dbReference type="KEGG" id="vbh:CMV30_09275"/>
<dbReference type="PROSITE" id="PS50835">
    <property type="entry name" value="IG_LIKE"/>
    <property type="match status" value="3"/>
</dbReference>
<dbReference type="SMART" id="SM00409">
    <property type="entry name" value="IG"/>
    <property type="match status" value="3"/>
</dbReference>
<evidence type="ECO:0000313" key="6">
    <source>
        <dbReference type="EMBL" id="ATC64129.1"/>
    </source>
</evidence>
<dbReference type="Proteomes" id="UP000217265">
    <property type="component" value="Chromosome"/>
</dbReference>
<dbReference type="RefSeq" id="WP_096055761.1">
    <property type="nucleotide sequence ID" value="NZ_CP023344.1"/>
</dbReference>
<dbReference type="InterPro" id="IPR036179">
    <property type="entry name" value="Ig-like_dom_sf"/>
</dbReference>
<feature type="domain" description="Ig-like" evidence="5">
    <location>
        <begin position="396"/>
        <end position="476"/>
    </location>
</feature>
<keyword evidence="1 4" id="KW-0732">Signal</keyword>
<evidence type="ECO:0000259" key="5">
    <source>
        <dbReference type="PROSITE" id="PS50835"/>
    </source>
</evidence>
<dbReference type="AlphaFoldDB" id="A0A290Q630"/>
<accession>A0A290Q630</accession>
<sequence length="1152" mass="120790">MTTPPLSRVRTTLTAPFLALLALLALSLNTTALAQTTLLSDRFNDGSRTDLSPTTSAAWFSSAAGNTVLTNGTPPANGSLALDNGSSRTLVGYFAPVATPAQIPSGETLTLTVAFTVTGVPLTRSNGITLGLLQSVANPAAVTGTGFTATAAPNTNARVSGDYASSNPSSNVFSLYTGYAAWTNLNGTASTLRKRSASNPGLNNASAAWTQIGSSGGTGTAPVANTQYQAILSLTHTATGGMNLTYTLKEGATTLSTHSVSEAVASYTSFDTVNLYMMSGTLTGAGSAAFVLNQVDVTVTNSAVVVAPAITNTLASQSVFIGQPASFSVNATGTAPLAYQWRKDTVDIPGATTATIAFPAAQLSDTGSYDVVVTNSANSATSNAATLTVTAAPNAPVITDEPDSQTVNLGTNVTFSVSATGDAPLSYQWRKNATPIPSATASTLSLTNVQSSDEATYDVLVTNPGGTTPSAPATLTVNAPPTIVTPPATQAALIGGTVNFNVSTSGSAPFTYQWRKNSNPIPSATGASLTLTNLQTSDAASYDVIVSNAFGSITSSAASLTVSAGLPYSAFNLYGFGQATTGGGVIEESHPGYRKVSTPLEFITALADRTGTVKVIEILNDLDLGYLEVSDAVRAFSIFRQHATPKLHPRLIQTGVALIDIQNKSGLTIFSANGATLRHATLNIKSANNIIVRNLKFDELWEWDEASKGDYDSNDWDFIDLGNAGTVYNIWIDHCTFTKAYDGISDIKKGSYNITFSWNKYVGDDGATNPNSFVRQQLAQLEIDRASRPMYNFLRTNGFSIDDIATIIQGHDKTHLIGANSLDVENNNHSVTFHHQWHLNPWDRLPRLRGGNVHNYNLFVDAGAGRAAKLLRDTKANVLTTALRNTLNNTYNFNPFLNGSISTEGAAILVEKSVYLDIITPLRNNQTDVNNPVYTGKILALDTISRMTTNAGVSTTVRGNSTDAGNPMGPFQAAIIPFSWNLPGGVLPYSAPMDDPAGLENIVTSGAGAGKLSWPKQNWLKTNYPAPPLITFASWAATQGLTGNDAAPEADTDGDGLSNGFEYATGSDAKHADPSASASFTTANGSLVFRFTRPLYVTGATFAVQTSTDLQTWTTHPIAPTVESTTESLQSLLITLPAGAPKTFARLSVTLD</sequence>
<feature type="signal peptide" evidence="4">
    <location>
        <begin position="1"/>
        <end position="34"/>
    </location>
</feature>
<feature type="region of interest" description="Disordered" evidence="3">
    <location>
        <begin position="1043"/>
        <end position="1062"/>
    </location>
</feature>
<keyword evidence="2" id="KW-1015">Disulfide bond</keyword>
<protein>
    <recommendedName>
        <fullName evidence="5">Ig-like domain-containing protein</fullName>
    </recommendedName>
</protein>
<feature type="domain" description="Ig-like" evidence="5">
    <location>
        <begin position="481"/>
        <end position="563"/>
    </location>
</feature>
<dbReference type="Pfam" id="PF07679">
    <property type="entry name" value="I-set"/>
    <property type="match status" value="1"/>
</dbReference>
<proteinExistence type="predicted"/>
<evidence type="ECO:0000256" key="2">
    <source>
        <dbReference type="ARBA" id="ARBA00023157"/>
    </source>
</evidence>
<dbReference type="Gene3D" id="2.160.20.10">
    <property type="entry name" value="Single-stranded right-handed beta-helix, Pectin lyase-like"/>
    <property type="match status" value="1"/>
</dbReference>
<dbReference type="InterPro" id="IPR003598">
    <property type="entry name" value="Ig_sub2"/>
</dbReference>
<dbReference type="InterPro" id="IPR003599">
    <property type="entry name" value="Ig_sub"/>
</dbReference>
<gene>
    <name evidence="6" type="ORF">CMV30_09275</name>
</gene>
<keyword evidence="7" id="KW-1185">Reference proteome</keyword>
<feature type="domain" description="Ig-like" evidence="5">
    <location>
        <begin position="308"/>
        <end position="388"/>
    </location>
</feature>
<dbReference type="GO" id="GO:0007156">
    <property type="term" value="P:homophilic cell adhesion via plasma membrane adhesion molecules"/>
    <property type="evidence" value="ECO:0007669"/>
    <property type="project" value="TreeGrafter"/>
</dbReference>
<dbReference type="EMBL" id="CP023344">
    <property type="protein sequence ID" value="ATC64129.1"/>
    <property type="molecule type" value="Genomic_DNA"/>
</dbReference>
<dbReference type="InterPro" id="IPR011050">
    <property type="entry name" value="Pectin_lyase_fold/virulence"/>
</dbReference>
<dbReference type="InterPro" id="IPR013783">
    <property type="entry name" value="Ig-like_fold"/>
</dbReference>
<dbReference type="GO" id="GO:0005886">
    <property type="term" value="C:plasma membrane"/>
    <property type="evidence" value="ECO:0007669"/>
    <property type="project" value="TreeGrafter"/>
</dbReference>
<dbReference type="Gene3D" id="2.60.40.10">
    <property type="entry name" value="Immunoglobulins"/>
    <property type="match status" value="3"/>
</dbReference>
<evidence type="ECO:0000256" key="1">
    <source>
        <dbReference type="ARBA" id="ARBA00022729"/>
    </source>
</evidence>
<dbReference type="GO" id="GO:0016829">
    <property type="term" value="F:lyase activity"/>
    <property type="evidence" value="ECO:0007669"/>
    <property type="project" value="UniProtKB-KW"/>
</dbReference>
<dbReference type="InterPro" id="IPR007110">
    <property type="entry name" value="Ig-like_dom"/>
</dbReference>